<comment type="caution">
    <text evidence="2">The sequence shown here is derived from an EMBL/GenBank/DDBJ whole genome shotgun (WGS) entry which is preliminary data.</text>
</comment>
<feature type="region of interest" description="Disordered" evidence="1">
    <location>
        <begin position="155"/>
        <end position="205"/>
    </location>
</feature>
<evidence type="ECO:0000313" key="3">
    <source>
        <dbReference type="Proteomes" id="UP000772434"/>
    </source>
</evidence>
<evidence type="ECO:0000256" key="1">
    <source>
        <dbReference type="SAM" id="MobiDB-lite"/>
    </source>
</evidence>
<dbReference type="Proteomes" id="UP000772434">
    <property type="component" value="Unassembled WGS sequence"/>
</dbReference>
<gene>
    <name evidence="2" type="ORF">BDP27DRAFT_1362216</name>
</gene>
<reference evidence="2" key="1">
    <citation type="submission" date="2020-11" db="EMBL/GenBank/DDBJ databases">
        <authorList>
            <consortium name="DOE Joint Genome Institute"/>
            <person name="Ahrendt S."/>
            <person name="Riley R."/>
            <person name="Andreopoulos W."/>
            <person name="Labutti K."/>
            <person name="Pangilinan J."/>
            <person name="Ruiz-Duenas F.J."/>
            <person name="Barrasa J.M."/>
            <person name="Sanchez-Garcia M."/>
            <person name="Camarero S."/>
            <person name="Miyauchi S."/>
            <person name="Serrano A."/>
            <person name="Linde D."/>
            <person name="Babiker R."/>
            <person name="Drula E."/>
            <person name="Ayuso-Fernandez I."/>
            <person name="Pacheco R."/>
            <person name="Padilla G."/>
            <person name="Ferreira P."/>
            <person name="Barriuso J."/>
            <person name="Kellner H."/>
            <person name="Castanera R."/>
            <person name="Alfaro M."/>
            <person name="Ramirez L."/>
            <person name="Pisabarro A.G."/>
            <person name="Kuo A."/>
            <person name="Tritt A."/>
            <person name="Lipzen A."/>
            <person name="He G."/>
            <person name="Yan M."/>
            <person name="Ng V."/>
            <person name="Cullen D."/>
            <person name="Martin F."/>
            <person name="Rosso M.-N."/>
            <person name="Henrissat B."/>
            <person name="Hibbett D."/>
            <person name="Martinez A.T."/>
            <person name="Grigoriev I.V."/>
        </authorList>
    </citation>
    <scope>NUCLEOTIDE SEQUENCE</scope>
    <source>
        <strain evidence="2">AH 40177</strain>
    </source>
</reference>
<feature type="region of interest" description="Disordered" evidence="1">
    <location>
        <begin position="221"/>
        <end position="241"/>
    </location>
</feature>
<evidence type="ECO:0000313" key="2">
    <source>
        <dbReference type="EMBL" id="KAF9070985.1"/>
    </source>
</evidence>
<protein>
    <submittedName>
        <fullName evidence="2">Uncharacterized protein</fullName>
    </submittedName>
</protein>
<accession>A0A9P5PZC3</accession>
<proteinExistence type="predicted"/>
<dbReference type="AlphaFoldDB" id="A0A9P5PZC3"/>
<name>A0A9P5PZC3_9AGAR</name>
<dbReference type="EMBL" id="JADNRY010000036">
    <property type="protein sequence ID" value="KAF9070985.1"/>
    <property type="molecule type" value="Genomic_DNA"/>
</dbReference>
<organism evidence="2 3">
    <name type="scientific">Rhodocollybia butyracea</name>
    <dbReference type="NCBI Taxonomy" id="206335"/>
    <lineage>
        <taxon>Eukaryota</taxon>
        <taxon>Fungi</taxon>
        <taxon>Dikarya</taxon>
        <taxon>Basidiomycota</taxon>
        <taxon>Agaricomycotina</taxon>
        <taxon>Agaricomycetes</taxon>
        <taxon>Agaricomycetidae</taxon>
        <taxon>Agaricales</taxon>
        <taxon>Marasmiineae</taxon>
        <taxon>Omphalotaceae</taxon>
        <taxon>Rhodocollybia</taxon>
    </lineage>
</organism>
<sequence length="386" mass="42488">MASTCRLRISSIPAQGWRPVAVGMDYWGQEQGYLYERRDLYRARSQVAKWSERRINSIQMPSRTHVLAHAVSPRAKANANANGKPASKKKGSLGVGSLDCCICLFPLSIHQFLCFRPLLETTHYQTYVDFETKDVEEALDDDDETQFEPNAINVFIEDGPSSGADREEEPAAPGCATSTVQPQDKAKAGAGGAEGDNPDDKNHPDVHATARARAIASANDGLTNSFAHPSSSNPSSSIALHRHNGGYNHNHNHNLPVALITIRSRQAEMAEKRKLKKRRFKRVPNGGCRETRQGDQCTPGYPPLVIERTSMPQPVVESLADTKHGMATQIFWLELVGSEDDLVMRFQFHLTALAKTDIVVIGGTLIVVVQEALWVRVIRFDGGVAI</sequence>
<keyword evidence="3" id="KW-1185">Reference proteome</keyword>